<organism evidence="2 3">
    <name type="scientific">Mucor lusitanicus CBS 277.49</name>
    <dbReference type="NCBI Taxonomy" id="747725"/>
    <lineage>
        <taxon>Eukaryota</taxon>
        <taxon>Fungi</taxon>
        <taxon>Fungi incertae sedis</taxon>
        <taxon>Mucoromycota</taxon>
        <taxon>Mucoromycotina</taxon>
        <taxon>Mucoromycetes</taxon>
        <taxon>Mucorales</taxon>
        <taxon>Mucorineae</taxon>
        <taxon>Mucoraceae</taxon>
        <taxon>Mucor</taxon>
    </lineage>
</organism>
<feature type="non-terminal residue" evidence="2">
    <location>
        <position position="1"/>
    </location>
</feature>
<dbReference type="SUPFAM" id="SSF53098">
    <property type="entry name" value="Ribonuclease H-like"/>
    <property type="match status" value="1"/>
</dbReference>
<dbReference type="GO" id="GO:0046983">
    <property type="term" value="F:protein dimerization activity"/>
    <property type="evidence" value="ECO:0007669"/>
    <property type="project" value="InterPro"/>
</dbReference>
<comment type="caution">
    <text evidence="2">The sequence shown here is derived from an EMBL/GenBank/DDBJ whole genome shotgun (WGS) entry which is preliminary data.</text>
</comment>
<keyword evidence="3" id="KW-1185">Reference proteome</keyword>
<dbReference type="Proteomes" id="UP000077051">
    <property type="component" value="Unassembled WGS sequence"/>
</dbReference>
<reference evidence="2 3" key="1">
    <citation type="submission" date="2015-06" db="EMBL/GenBank/DDBJ databases">
        <title>Expansion of signal transduction pathways in fungi by whole-genome duplication.</title>
        <authorList>
            <consortium name="DOE Joint Genome Institute"/>
            <person name="Corrochano L.M."/>
            <person name="Kuo A."/>
            <person name="Marcet-Houben M."/>
            <person name="Polaino S."/>
            <person name="Salamov A."/>
            <person name="Villalobos J.M."/>
            <person name="Alvarez M.I."/>
            <person name="Avalos J."/>
            <person name="Benito E.P."/>
            <person name="Benoit I."/>
            <person name="Burger G."/>
            <person name="Camino L.P."/>
            <person name="Canovas D."/>
            <person name="Cerda-Olmedo E."/>
            <person name="Cheng J.-F."/>
            <person name="Dominguez A."/>
            <person name="Elias M."/>
            <person name="Eslava A.P."/>
            <person name="Glaser F."/>
            <person name="Grimwood J."/>
            <person name="Gutierrez G."/>
            <person name="Heitman J."/>
            <person name="Henrissat B."/>
            <person name="Iturriaga E.A."/>
            <person name="Lang B.F."/>
            <person name="Lavin J.L."/>
            <person name="Lee S."/>
            <person name="Li W."/>
            <person name="Lindquist E."/>
            <person name="Lopez-Garcia S."/>
            <person name="Luque E.M."/>
            <person name="Marcos A.T."/>
            <person name="Martin J."/>
            <person name="Mccluskey K."/>
            <person name="Medina H.R."/>
            <person name="Miralles-Duran A."/>
            <person name="Miyazaki A."/>
            <person name="Munoz-Torres E."/>
            <person name="Oguiza J.A."/>
            <person name="Ohm R."/>
            <person name="Olmedo M."/>
            <person name="Orejas M."/>
            <person name="Ortiz-Castellanos L."/>
            <person name="Pisabarro A.G."/>
            <person name="Rodriguez-Romero J."/>
            <person name="Ruiz-Herrera J."/>
            <person name="Ruiz-Vazquez R."/>
            <person name="Sanz C."/>
            <person name="Schackwitz W."/>
            <person name="Schmutz J."/>
            <person name="Shahriari M."/>
            <person name="Shelest E."/>
            <person name="Silva-Franco F."/>
            <person name="Soanes D."/>
            <person name="Syed K."/>
            <person name="Tagua V.G."/>
            <person name="Talbot N.J."/>
            <person name="Thon M."/>
            <person name="De Vries R.P."/>
            <person name="Wiebenga A."/>
            <person name="Yadav J.S."/>
            <person name="Braun E.L."/>
            <person name="Baker S."/>
            <person name="Garre V."/>
            <person name="Horwitz B."/>
            <person name="Torres-Martinez S."/>
            <person name="Idnurm A."/>
            <person name="Herrera-Estrella A."/>
            <person name="Gabaldon T."/>
            <person name="Grigoriev I.V."/>
        </authorList>
    </citation>
    <scope>NUCLEOTIDE SEQUENCE [LARGE SCALE GENOMIC DNA]</scope>
    <source>
        <strain evidence="2 3">CBS 277.49</strain>
    </source>
</reference>
<dbReference type="PANTHER" id="PTHR47611:SF1">
    <property type="entry name" value="CCHC-TYPE DOMAIN-CONTAINING PROTEIN"/>
    <property type="match status" value="1"/>
</dbReference>
<dbReference type="Pfam" id="PF05699">
    <property type="entry name" value="Dimer_Tnp_hAT"/>
    <property type="match status" value="1"/>
</dbReference>
<proteinExistence type="predicted"/>
<name>A0A162R6M5_MUCCL</name>
<feature type="non-terminal residue" evidence="2">
    <location>
        <position position="63"/>
    </location>
</feature>
<protein>
    <recommendedName>
        <fullName evidence="1">HAT C-terminal dimerisation domain-containing protein</fullName>
    </recommendedName>
</protein>
<dbReference type="PANTHER" id="PTHR47611">
    <property type="entry name" value="HAT DIMERISATION DOMAIN, C-TERMINAL"/>
    <property type="match status" value="1"/>
</dbReference>
<evidence type="ECO:0000313" key="3">
    <source>
        <dbReference type="Proteomes" id="UP000077051"/>
    </source>
</evidence>
<dbReference type="EMBL" id="AMYB01000001">
    <property type="protein sequence ID" value="OAD08820.1"/>
    <property type="molecule type" value="Genomic_DNA"/>
</dbReference>
<sequence length="63" mass="7367">LVYWDRYSMKYPLLSQFARKCLGVSSTSVASERLFSQAKAFIKTDRARLEPETAEKYVLLNCW</sequence>
<dbReference type="InterPro" id="IPR012337">
    <property type="entry name" value="RNaseH-like_sf"/>
</dbReference>
<evidence type="ECO:0000313" key="2">
    <source>
        <dbReference type="EMBL" id="OAD08820.1"/>
    </source>
</evidence>
<dbReference type="OrthoDB" id="2409584at2759"/>
<dbReference type="AlphaFoldDB" id="A0A162R6M5"/>
<feature type="domain" description="HAT C-terminal dimerisation" evidence="1">
    <location>
        <begin position="1"/>
        <end position="63"/>
    </location>
</feature>
<dbReference type="VEuPathDB" id="FungiDB:MUCCIDRAFT_19483"/>
<gene>
    <name evidence="2" type="ORF">MUCCIDRAFT_19483</name>
</gene>
<dbReference type="InterPro" id="IPR008906">
    <property type="entry name" value="HATC_C_dom"/>
</dbReference>
<accession>A0A162R6M5</accession>
<evidence type="ECO:0000259" key="1">
    <source>
        <dbReference type="Pfam" id="PF05699"/>
    </source>
</evidence>